<dbReference type="Pfam" id="PF19933">
    <property type="entry name" value="DUF6396"/>
    <property type="match status" value="1"/>
</dbReference>
<dbReference type="EMBL" id="LN899821">
    <property type="protein sequence ID" value="CUV21002.1"/>
    <property type="molecule type" value="Genomic_DNA"/>
</dbReference>
<dbReference type="SMART" id="SM00671">
    <property type="entry name" value="SEL1"/>
    <property type="match status" value="1"/>
</dbReference>
<protein>
    <submittedName>
        <fullName evidence="1">Putative sel1-like repeat harboring protein</fullName>
    </submittedName>
</protein>
<dbReference type="PANTHER" id="PTHR11102:SF160">
    <property type="entry name" value="ERAD-ASSOCIATED E3 UBIQUITIN-PROTEIN LIGASE COMPONENT HRD3"/>
    <property type="match status" value="1"/>
</dbReference>
<dbReference type="InterPro" id="IPR006597">
    <property type="entry name" value="Sel1-like"/>
</dbReference>
<dbReference type="SUPFAM" id="SSF81901">
    <property type="entry name" value="HCP-like"/>
    <property type="match status" value="1"/>
</dbReference>
<dbReference type="PROSITE" id="PS51257">
    <property type="entry name" value="PROKAR_LIPOPROTEIN"/>
    <property type="match status" value="1"/>
</dbReference>
<dbReference type="InterPro" id="IPR045653">
    <property type="entry name" value="DUF6396"/>
</dbReference>
<proteinExistence type="predicted"/>
<dbReference type="PANTHER" id="PTHR11102">
    <property type="entry name" value="SEL-1-LIKE PROTEIN"/>
    <property type="match status" value="1"/>
</dbReference>
<dbReference type="InterPro" id="IPR050767">
    <property type="entry name" value="Sel1_AlgK"/>
</dbReference>
<accession>A0A0S4UFM5</accession>
<dbReference type="AlphaFoldDB" id="A0A0S4UFM5"/>
<organism evidence="1">
    <name type="scientific">Ralstonia solanacearum</name>
    <name type="common">Pseudomonas solanacearum</name>
    <dbReference type="NCBI Taxonomy" id="305"/>
    <lineage>
        <taxon>Bacteria</taxon>
        <taxon>Pseudomonadati</taxon>
        <taxon>Pseudomonadota</taxon>
        <taxon>Betaproteobacteria</taxon>
        <taxon>Burkholderiales</taxon>
        <taxon>Burkholderiaceae</taxon>
        <taxon>Ralstonia</taxon>
        <taxon>Ralstonia solanacearum species complex</taxon>
    </lineage>
</organism>
<dbReference type="InterPro" id="IPR011990">
    <property type="entry name" value="TPR-like_helical_dom_sf"/>
</dbReference>
<name>A0A0S4UFM5_RALSL</name>
<sequence>MNKSILIVALAFLTCACAKKENPLASLPDMSAVRANLAFTCVHEADHLPPLDPEADQLFQYGRHLQKKEGPKNFNDIARYYRIATAHGHYKANNNLQSLVSQGLADSPDAPKETIDLAAQLVNQGVPGGYYDIGHYLELGYGLKQDTEMALRYIRKAADLGSPDAQYYVAEKLAPIDSAPAIARQMWQCAADQGHGKAANTLGIDLKRDRLYPEAASAFQKATAAGNPQGALVLETAFSGVSEGDRLAYIGVAKDAERSRRYEAIGEFISRNDGRNPKVPDIDKIVPLPPAKLPPWDGTFQWEKDQAAAVPPQKPSDELIERLSKAKHLDPATGLPLAKPEQVAQMETEAAPPPARLPLGTIARTGDSCPQDRVWCVSLAKGMVADAEQSFLKGMELPSLTIYQPRRFAWMDNWMGVRQQTVPVAWKLVGYIHEA</sequence>
<dbReference type="Gene3D" id="1.25.40.10">
    <property type="entry name" value="Tetratricopeptide repeat domain"/>
    <property type="match status" value="1"/>
</dbReference>
<evidence type="ECO:0000313" key="1">
    <source>
        <dbReference type="EMBL" id="CUV21002.1"/>
    </source>
</evidence>
<gene>
    <name evidence="1" type="ORF">PSS4_v1_1970003</name>
</gene>
<reference evidence="1" key="1">
    <citation type="submission" date="2015-10" db="EMBL/GenBank/DDBJ databases">
        <authorList>
            <person name="Gilbert D.G."/>
        </authorList>
    </citation>
    <scope>NUCLEOTIDE SEQUENCE</scope>
    <source>
        <strain evidence="1">Phyl III-seqv23</strain>
    </source>
</reference>